<dbReference type="GO" id="GO:0005886">
    <property type="term" value="C:plasma membrane"/>
    <property type="evidence" value="ECO:0007669"/>
    <property type="project" value="TreeGrafter"/>
</dbReference>
<evidence type="ECO:0000313" key="9">
    <source>
        <dbReference type="Proteomes" id="UP000759131"/>
    </source>
</evidence>
<evidence type="ECO:0000256" key="6">
    <source>
        <dbReference type="PIRSR" id="PIRSR002419-1"/>
    </source>
</evidence>
<feature type="transmembrane region" description="Helical" evidence="7">
    <location>
        <begin position="21"/>
        <end position="43"/>
    </location>
</feature>
<keyword evidence="3 7" id="KW-0812">Transmembrane</keyword>
<proteinExistence type="inferred from homology"/>
<feature type="disulfide bond" evidence="6">
    <location>
        <begin position="152"/>
        <end position="197"/>
    </location>
</feature>
<reference evidence="8" key="1">
    <citation type="submission" date="2020-11" db="EMBL/GenBank/DDBJ databases">
        <authorList>
            <person name="Tran Van P."/>
        </authorList>
    </citation>
    <scope>NUCLEOTIDE SEQUENCE</scope>
</reference>
<dbReference type="AlphaFoldDB" id="A0A7R9Q0Y6"/>
<feature type="disulfide bond" evidence="6">
    <location>
        <begin position="153"/>
        <end position="177"/>
    </location>
</feature>
<dbReference type="PRINTS" id="PR00259">
    <property type="entry name" value="TMFOUR"/>
</dbReference>
<keyword evidence="9" id="KW-1185">Reference proteome</keyword>
<dbReference type="Pfam" id="PF00335">
    <property type="entry name" value="Tetraspanin"/>
    <property type="match status" value="1"/>
</dbReference>
<feature type="transmembrane region" description="Helical" evidence="7">
    <location>
        <begin position="63"/>
        <end position="82"/>
    </location>
</feature>
<evidence type="ECO:0000256" key="5">
    <source>
        <dbReference type="ARBA" id="ARBA00023136"/>
    </source>
</evidence>
<evidence type="ECO:0000256" key="1">
    <source>
        <dbReference type="ARBA" id="ARBA00004141"/>
    </source>
</evidence>
<dbReference type="SUPFAM" id="SSF48652">
    <property type="entry name" value="Tetraspanin"/>
    <property type="match status" value="1"/>
</dbReference>
<dbReference type="InterPro" id="IPR008952">
    <property type="entry name" value="Tetraspanin_EC2_sf"/>
</dbReference>
<dbReference type="InterPro" id="IPR018499">
    <property type="entry name" value="Tetraspanin/Peripherin"/>
</dbReference>
<protein>
    <recommendedName>
        <fullName evidence="7">Tetraspanin</fullName>
    </recommendedName>
</protein>
<sequence length="247" mass="27865">MQGVSKRRLQTKACIAGAKTFLMLFNIIFWIVGIVLLISGIWMRASIAKVFEVSNYHLGLPTLFIVTGLAMIVIGVFACCCTTNEKPTLLFTLSIFFFIVFVMVFSASITGYVYRDNLKESLHNSLNQTLLEYGTGGILDMDWDRIQQNLECCGVDGFKDWIYTEWANENRTFPYSCCINSKTCNNLEPNQVYPNGCYQEILDLLHNNLNGIGIGMLLVAFFQIIGMSLSCCLALNINKALYEEMLE</sequence>
<dbReference type="PIRSF" id="PIRSF002419">
    <property type="entry name" value="Tetraspanin"/>
    <property type="match status" value="1"/>
</dbReference>
<dbReference type="EMBL" id="OC860004">
    <property type="protein sequence ID" value="CAD7628172.1"/>
    <property type="molecule type" value="Genomic_DNA"/>
</dbReference>
<comment type="similarity">
    <text evidence="2 7">Belongs to the tetraspanin (TM4SF) family.</text>
</comment>
<evidence type="ECO:0000256" key="3">
    <source>
        <dbReference type="ARBA" id="ARBA00022692"/>
    </source>
</evidence>
<feature type="transmembrane region" description="Helical" evidence="7">
    <location>
        <begin position="89"/>
        <end position="114"/>
    </location>
</feature>
<comment type="subcellular location">
    <subcellularLocation>
        <location evidence="1 7">Membrane</location>
        <topology evidence="1 7">Multi-pass membrane protein</topology>
    </subcellularLocation>
</comment>
<keyword evidence="6" id="KW-1015">Disulfide bond</keyword>
<accession>A0A7R9Q0Y6</accession>
<evidence type="ECO:0000256" key="7">
    <source>
        <dbReference type="RuleBase" id="RU361218"/>
    </source>
</evidence>
<name>A0A7R9Q0Y6_9ACAR</name>
<dbReference type="EMBL" id="CAJPIZ010005429">
    <property type="protein sequence ID" value="CAG2108602.1"/>
    <property type="molecule type" value="Genomic_DNA"/>
</dbReference>
<dbReference type="OrthoDB" id="9972904at2759"/>
<dbReference type="CDD" id="cd03127">
    <property type="entry name" value="tetraspanin_LEL"/>
    <property type="match status" value="1"/>
</dbReference>
<evidence type="ECO:0000256" key="4">
    <source>
        <dbReference type="ARBA" id="ARBA00022989"/>
    </source>
</evidence>
<dbReference type="Gene3D" id="1.10.1450.10">
    <property type="entry name" value="Tetraspanin"/>
    <property type="match status" value="1"/>
</dbReference>
<dbReference type="InterPro" id="IPR000301">
    <property type="entry name" value="Tetraspanin_animals"/>
</dbReference>
<keyword evidence="5 7" id="KW-0472">Membrane</keyword>
<organism evidence="8">
    <name type="scientific">Medioppia subpectinata</name>
    <dbReference type="NCBI Taxonomy" id="1979941"/>
    <lineage>
        <taxon>Eukaryota</taxon>
        <taxon>Metazoa</taxon>
        <taxon>Ecdysozoa</taxon>
        <taxon>Arthropoda</taxon>
        <taxon>Chelicerata</taxon>
        <taxon>Arachnida</taxon>
        <taxon>Acari</taxon>
        <taxon>Acariformes</taxon>
        <taxon>Sarcoptiformes</taxon>
        <taxon>Oribatida</taxon>
        <taxon>Brachypylina</taxon>
        <taxon>Oppioidea</taxon>
        <taxon>Oppiidae</taxon>
        <taxon>Medioppia</taxon>
    </lineage>
</organism>
<dbReference type="PANTHER" id="PTHR19282:SF252">
    <property type="entry name" value="TETRASPANIN"/>
    <property type="match status" value="1"/>
</dbReference>
<dbReference type="Proteomes" id="UP000759131">
    <property type="component" value="Unassembled WGS sequence"/>
</dbReference>
<evidence type="ECO:0000313" key="8">
    <source>
        <dbReference type="EMBL" id="CAD7628172.1"/>
    </source>
</evidence>
<evidence type="ECO:0000256" key="2">
    <source>
        <dbReference type="ARBA" id="ARBA00006840"/>
    </source>
</evidence>
<keyword evidence="4 7" id="KW-1133">Transmembrane helix</keyword>
<gene>
    <name evidence="8" type="ORF">OSB1V03_LOCUS8594</name>
</gene>
<dbReference type="PANTHER" id="PTHR19282">
    <property type="entry name" value="TETRASPANIN"/>
    <property type="match status" value="1"/>
</dbReference>
<feature type="transmembrane region" description="Helical" evidence="7">
    <location>
        <begin position="212"/>
        <end position="237"/>
    </location>
</feature>